<comment type="caution">
    <text evidence="14">The sequence shown here is derived from an EMBL/GenBank/DDBJ whole genome shotgun (WGS) entry which is preliminary data.</text>
</comment>
<dbReference type="CDD" id="cd01748">
    <property type="entry name" value="GATase1_IGP_Synthase"/>
    <property type="match status" value="1"/>
</dbReference>
<evidence type="ECO:0000256" key="1">
    <source>
        <dbReference type="ARBA" id="ARBA00005091"/>
    </source>
</evidence>
<evidence type="ECO:0000256" key="10">
    <source>
        <dbReference type="ARBA" id="ARBA00049534"/>
    </source>
</evidence>
<comment type="subunit">
    <text evidence="2 11">Heterodimer of HisH and HisF.</text>
</comment>
<dbReference type="GO" id="GO:0016829">
    <property type="term" value="F:lyase activity"/>
    <property type="evidence" value="ECO:0007669"/>
    <property type="project" value="UniProtKB-KW"/>
</dbReference>
<keyword evidence="11" id="KW-0963">Cytoplasm</keyword>
<dbReference type="PIRSF" id="PIRSF000495">
    <property type="entry name" value="Amidotransf_hisH"/>
    <property type="match status" value="1"/>
</dbReference>
<evidence type="ECO:0000256" key="5">
    <source>
        <dbReference type="ARBA" id="ARBA00022962"/>
    </source>
</evidence>
<name>A0A9W6HU28_9MICO</name>
<dbReference type="EMBL" id="BSET01000002">
    <property type="protein sequence ID" value="GLK02937.1"/>
    <property type="molecule type" value="Genomic_DNA"/>
</dbReference>
<evidence type="ECO:0000313" key="15">
    <source>
        <dbReference type="Proteomes" id="UP001142325"/>
    </source>
</evidence>
<evidence type="ECO:0000259" key="13">
    <source>
        <dbReference type="Pfam" id="PF00117"/>
    </source>
</evidence>
<evidence type="ECO:0000256" key="4">
    <source>
        <dbReference type="ARBA" id="ARBA00022801"/>
    </source>
</evidence>
<dbReference type="HAMAP" id="MF_00278">
    <property type="entry name" value="HisH"/>
    <property type="match status" value="1"/>
</dbReference>
<evidence type="ECO:0000256" key="11">
    <source>
        <dbReference type="HAMAP-Rule" id="MF_00278"/>
    </source>
</evidence>
<comment type="pathway">
    <text evidence="1 11">Amino-acid biosynthesis; L-histidine biosynthesis; L-histidine from 5-phospho-alpha-D-ribose 1-diphosphate: step 5/9.</text>
</comment>
<gene>
    <name evidence="14" type="primary">hisH_2</name>
    <name evidence="11" type="synonym">hisH</name>
    <name evidence="14" type="ORF">GCM10017596_26520</name>
</gene>
<dbReference type="AlphaFoldDB" id="A0A9W6HU28"/>
<dbReference type="EC" id="3.5.1.2" evidence="11"/>
<dbReference type="InterPro" id="IPR010139">
    <property type="entry name" value="Imidazole-glycPsynth_HisH"/>
</dbReference>
<evidence type="ECO:0000256" key="2">
    <source>
        <dbReference type="ARBA" id="ARBA00011152"/>
    </source>
</evidence>
<dbReference type="InterPro" id="IPR029062">
    <property type="entry name" value="Class_I_gatase-like"/>
</dbReference>
<dbReference type="PANTHER" id="PTHR42701">
    <property type="entry name" value="IMIDAZOLE GLYCEROL PHOSPHATE SYNTHASE SUBUNIT HISH"/>
    <property type="match status" value="1"/>
</dbReference>
<evidence type="ECO:0000313" key="14">
    <source>
        <dbReference type="EMBL" id="GLK02937.1"/>
    </source>
</evidence>
<dbReference type="NCBIfam" id="TIGR01855">
    <property type="entry name" value="IMP_synth_hisH"/>
    <property type="match status" value="1"/>
</dbReference>
<proteinExistence type="inferred from homology"/>
<comment type="function">
    <text evidence="8 11">IGPS catalyzes the conversion of PRFAR and glutamine to IGP, AICAR and glutamate. The HisH subunit catalyzes the hydrolysis of glutamine to glutamate and ammonia as part of the synthesis of IGP and AICAR. The resulting ammonia molecule is channeled to the active site of HisF.</text>
</comment>
<evidence type="ECO:0000256" key="7">
    <source>
        <dbReference type="ARBA" id="ARBA00023239"/>
    </source>
</evidence>
<dbReference type="GO" id="GO:0005737">
    <property type="term" value="C:cytoplasm"/>
    <property type="evidence" value="ECO:0007669"/>
    <property type="project" value="UniProtKB-SubCell"/>
</dbReference>
<feature type="active site" evidence="11 12">
    <location>
        <position position="191"/>
    </location>
</feature>
<organism evidence="14 15">
    <name type="scientific">Microbacterium keratanolyticum</name>
    <dbReference type="NCBI Taxonomy" id="67574"/>
    <lineage>
        <taxon>Bacteria</taxon>
        <taxon>Bacillati</taxon>
        <taxon>Actinomycetota</taxon>
        <taxon>Actinomycetes</taxon>
        <taxon>Micrococcales</taxon>
        <taxon>Microbacteriaceae</taxon>
        <taxon>Microbacterium</taxon>
    </lineage>
</organism>
<keyword evidence="3 11" id="KW-0028">Amino-acid biosynthesis</keyword>
<evidence type="ECO:0000256" key="12">
    <source>
        <dbReference type="PIRSR" id="PIRSR000495-1"/>
    </source>
</evidence>
<comment type="catalytic activity">
    <reaction evidence="9 11">
        <text>5-[(5-phospho-1-deoxy-D-ribulos-1-ylimino)methylamino]-1-(5-phospho-beta-D-ribosyl)imidazole-4-carboxamide + L-glutamine = D-erythro-1-(imidazol-4-yl)glycerol 3-phosphate + 5-amino-1-(5-phospho-beta-D-ribosyl)imidazole-4-carboxamide + L-glutamate + H(+)</text>
        <dbReference type="Rhea" id="RHEA:24793"/>
        <dbReference type="ChEBI" id="CHEBI:15378"/>
        <dbReference type="ChEBI" id="CHEBI:29985"/>
        <dbReference type="ChEBI" id="CHEBI:58278"/>
        <dbReference type="ChEBI" id="CHEBI:58359"/>
        <dbReference type="ChEBI" id="CHEBI:58475"/>
        <dbReference type="ChEBI" id="CHEBI:58525"/>
        <dbReference type="EC" id="4.3.2.10"/>
    </reaction>
</comment>
<sequence>MTADVTIVDYGVGNLGSLRNALAKVGRSAEVTSDPDAVRTARRLILPGVGSFDHAVERLSASGLGAAVTDAARVQGTPVAGVCLGMQLIMDGSDEGQLPGLGLIPGRAVRFPAEVGDSRLLVPHMGWTTTVAAKPSRFAPSLAEGGRFYFVHSYAVAPAHDDDVLTWSDYGIRFASSVERDNVIGIQFHPEKSHRYGLTLLGEFASAEV</sequence>
<reference evidence="14" key="1">
    <citation type="journal article" date="2014" name="Int. J. Syst. Evol. Microbiol.">
        <title>Complete genome sequence of Corynebacterium casei LMG S-19264T (=DSM 44701T), isolated from a smear-ripened cheese.</title>
        <authorList>
            <consortium name="US DOE Joint Genome Institute (JGI-PGF)"/>
            <person name="Walter F."/>
            <person name="Albersmeier A."/>
            <person name="Kalinowski J."/>
            <person name="Ruckert C."/>
        </authorList>
    </citation>
    <scope>NUCLEOTIDE SEQUENCE</scope>
    <source>
        <strain evidence="14">VKM Ac-1958</strain>
    </source>
</reference>
<keyword evidence="15" id="KW-1185">Reference proteome</keyword>
<dbReference type="SUPFAM" id="SSF52317">
    <property type="entry name" value="Class I glutamine amidotransferase-like"/>
    <property type="match status" value="1"/>
</dbReference>
<dbReference type="PANTHER" id="PTHR42701:SF1">
    <property type="entry name" value="IMIDAZOLE GLYCEROL PHOSPHATE SYNTHASE SUBUNIT HISH"/>
    <property type="match status" value="1"/>
</dbReference>
<keyword evidence="4 11" id="KW-0378">Hydrolase</keyword>
<evidence type="ECO:0000256" key="9">
    <source>
        <dbReference type="ARBA" id="ARBA00047838"/>
    </source>
</evidence>
<feature type="active site" evidence="11 12">
    <location>
        <position position="189"/>
    </location>
</feature>
<dbReference type="GO" id="GO:0000107">
    <property type="term" value="F:imidazoleglycerol-phosphate synthase activity"/>
    <property type="evidence" value="ECO:0007669"/>
    <property type="project" value="UniProtKB-UniRule"/>
</dbReference>
<protein>
    <recommendedName>
        <fullName evidence="11">Imidazole glycerol phosphate synthase subunit HisH</fullName>
        <ecNumber evidence="11">4.3.2.10</ecNumber>
    </recommendedName>
    <alternativeName>
        <fullName evidence="11">IGP synthase glutaminase subunit</fullName>
        <ecNumber evidence="11">3.5.1.2</ecNumber>
    </alternativeName>
    <alternativeName>
        <fullName evidence="11">IGP synthase subunit HisH</fullName>
    </alternativeName>
    <alternativeName>
        <fullName evidence="11">ImGP synthase subunit HisH</fullName>
        <shortName evidence="11">IGPS subunit HisH</shortName>
    </alternativeName>
</protein>
<dbReference type="PROSITE" id="PS51273">
    <property type="entry name" value="GATASE_TYPE_1"/>
    <property type="match status" value="1"/>
</dbReference>
<keyword evidence="7 11" id="KW-0456">Lyase</keyword>
<reference evidence="14" key="2">
    <citation type="submission" date="2023-01" db="EMBL/GenBank/DDBJ databases">
        <authorList>
            <person name="Sun Q."/>
            <person name="Evtushenko L."/>
        </authorList>
    </citation>
    <scope>NUCLEOTIDE SEQUENCE</scope>
    <source>
        <strain evidence="14">VKM Ac-1958</strain>
    </source>
</reference>
<keyword evidence="6 11" id="KW-0368">Histidine biosynthesis</keyword>
<dbReference type="Proteomes" id="UP001142325">
    <property type="component" value="Unassembled WGS sequence"/>
</dbReference>
<accession>A0A9W6HU28</accession>
<feature type="domain" description="Glutamine amidotransferase" evidence="13">
    <location>
        <begin position="7"/>
        <end position="195"/>
    </location>
</feature>
<dbReference type="InterPro" id="IPR017926">
    <property type="entry name" value="GATASE"/>
</dbReference>
<dbReference type="GO" id="GO:0004359">
    <property type="term" value="F:glutaminase activity"/>
    <property type="evidence" value="ECO:0007669"/>
    <property type="project" value="UniProtKB-EC"/>
</dbReference>
<evidence type="ECO:0000256" key="8">
    <source>
        <dbReference type="ARBA" id="ARBA00025299"/>
    </source>
</evidence>
<feature type="active site" description="Nucleophile" evidence="11 12">
    <location>
        <position position="83"/>
    </location>
</feature>
<comment type="catalytic activity">
    <reaction evidence="10 11">
        <text>L-glutamine + H2O = L-glutamate + NH4(+)</text>
        <dbReference type="Rhea" id="RHEA:15889"/>
        <dbReference type="ChEBI" id="CHEBI:15377"/>
        <dbReference type="ChEBI" id="CHEBI:28938"/>
        <dbReference type="ChEBI" id="CHEBI:29985"/>
        <dbReference type="ChEBI" id="CHEBI:58359"/>
        <dbReference type="EC" id="3.5.1.2"/>
    </reaction>
</comment>
<dbReference type="RefSeq" id="WP_204937755.1">
    <property type="nucleotide sequence ID" value="NZ_BAAAUM010000002.1"/>
</dbReference>
<evidence type="ECO:0000256" key="6">
    <source>
        <dbReference type="ARBA" id="ARBA00023102"/>
    </source>
</evidence>
<dbReference type="Pfam" id="PF00117">
    <property type="entry name" value="GATase"/>
    <property type="match status" value="1"/>
</dbReference>
<dbReference type="GO" id="GO:0000105">
    <property type="term" value="P:L-histidine biosynthetic process"/>
    <property type="evidence" value="ECO:0007669"/>
    <property type="project" value="UniProtKB-UniRule"/>
</dbReference>
<keyword evidence="5 11" id="KW-0315">Glutamine amidotransferase</keyword>
<dbReference type="Gene3D" id="3.40.50.880">
    <property type="match status" value="1"/>
</dbReference>
<evidence type="ECO:0000256" key="3">
    <source>
        <dbReference type="ARBA" id="ARBA00022605"/>
    </source>
</evidence>
<dbReference type="EC" id="4.3.2.10" evidence="11"/>
<comment type="subcellular location">
    <subcellularLocation>
        <location evidence="11">Cytoplasm</location>
    </subcellularLocation>
</comment>